<dbReference type="Pfam" id="PF21821">
    <property type="entry name" value="Dit_like"/>
    <property type="match status" value="1"/>
</dbReference>
<dbReference type="AlphaFoldDB" id="A0A0H3CT25"/>
<evidence type="ECO:0000313" key="4">
    <source>
        <dbReference type="Proteomes" id="UP000002363"/>
    </source>
</evidence>
<evidence type="ECO:0000313" key="3">
    <source>
        <dbReference type="EMBL" id="ADF63732.1"/>
    </source>
</evidence>
<keyword evidence="4" id="KW-1185">Reference proteome</keyword>
<dbReference type="InterPro" id="IPR048494">
    <property type="entry name" value="Dit-like_N"/>
</dbReference>
<reference evidence="3 4" key="1">
    <citation type="journal article" date="2010" name="J. Bacteriol.">
        <title>Complete genome sequence of Enterobacter cloacae subsp. cloacae type strain ATCC 13047.</title>
        <authorList>
            <person name="Ren Y."/>
            <person name="Ren Y."/>
            <person name="Zhou Z."/>
            <person name="Guo X."/>
            <person name="Li Y."/>
            <person name="Feng L."/>
            <person name="Wang L."/>
        </authorList>
    </citation>
    <scope>NUCLEOTIDE SEQUENCE [LARGE SCALE GENOMIC DNA]</scope>
    <source>
        <strain evidence="4">ATCC 13047 / DSM 30054 / NBRC 13535 / NCTC 10005 / WDCM 00083 / NCDC 279-56</strain>
    </source>
</reference>
<dbReference type="EMBL" id="CP001918">
    <property type="protein sequence ID" value="ADF63732.1"/>
    <property type="molecule type" value="Genomic_DNA"/>
</dbReference>
<gene>
    <name evidence="3" type="ordered locus">ECL_04199</name>
</gene>
<organism evidence="3 4">
    <name type="scientific">Enterobacter cloacae subsp. cloacae (strain ATCC 13047 / DSM 30054 / NBRC 13535 / NCTC 10005 / WDCM 00083 / NCDC 279-56)</name>
    <dbReference type="NCBI Taxonomy" id="716541"/>
    <lineage>
        <taxon>Bacteria</taxon>
        <taxon>Pseudomonadati</taxon>
        <taxon>Pseudomonadota</taxon>
        <taxon>Gammaproteobacteria</taxon>
        <taxon>Enterobacterales</taxon>
        <taxon>Enterobacteriaceae</taxon>
        <taxon>Enterobacter</taxon>
        <taxon>Enterobacter cloacae complex</taxon>
    </lineage>
</organism>
<feature type="domain" description="Dit-like phage tail protein N-terminal" evidence="2">
    <location>
        <begin position="60"/>
        <end position="187"/>
    </location>
</feature>
<dbReference type="RefSeq" id="WP_013098598.1">
    <property type="nucleotide sequence ID" value="NC_014121.1"/>
</dbReference>
<proteinExistence type="predicted"/>
<sequence length="225" mass="24648">MATPGSLTIGGSDASRINSTQNSNNSSATRTKGENGFTILASVYNSSSDSYIQNYQAIVFDAVTDTGIRRQADITSYPVESGAEVSDHVQIKNNTFKLSGIISETPVRLEKDLLYSAGVNGTRISQAIEYLDKMFESRQPITLVTEHKVYDNVILSGISYDYKSEYAMQFDLEFEQIRLVSKATVNVIATKTQGNKSVGGTVKQKVVNNAPKKTESDTVTTEFKK</sequence>
<dbReference type="KEGG" id="enc:ECL_04199"/>
<dbReference type="STRING" id="716541.ECL_04199"/>
<feature type="compositionally biased region" description="Low complexity" evidence="1">
    <location>
        <begin position="18"/>
        <end position="27"/>
    </location>
</feature>
<feature type="region of interest" description="Disordered" evidence="1">
    <location>
        <begin position="1"/>
        <end position="31"/>
    </location>
</feature>
<accession>A0A0H3CT25</accession>
<protein>
    <recommendedName>
        <fullName evidence="2">Dit-like phage tail protein N-terminal domain-containing protein</fullName>
    </recommendedName>
</protein>
<evidence type="ECO:0000256" key="1">
    <source>
        <dbReference type="SAM" id="MobiDB-lite"/>
    </source>
</evidence>
<dbReference type="eggNOG" id="ENOG5033E9G">
    <property type="taxonomic scope" value="Bacteria"/>
</dbReference>
<dbReference type="PATRIC" id="fig|716541.4.peg.4346"/>
<dbReference type="HOGENOM" id="CLU_1243757_0_0_6"/>
<dbReference type="Proteomes" id="UP000002363">
    <property type="component" value="Chromosome"/>
</dbReference>
<dbReference type="EnsemblBacteria" id="ADF63732">
    <property type="protein sequence ID" value="ADF63732"/>
    <property type="gene ID" value="ECL_04199"/>
</dbReference>
<dbReference type="OrthoDB" id="6612847at2"/>
<name>A0A0H3CT25_ENTCC</name>
<evidence type="ECO:0000259" key="2">
    <source>
        <dbReference type="Pfam" id="PF21821"/>
    </source>
</evidence>